<proteinExistence type="predicted"/>
<accession>A0ABQ4WF91</accession>
<feature type="region of interest" description="Disordered" evidence="1">
    <location>
        <begin position="1"/>
        <end position="42"/>
    </location>
</feature>
<evidence type="ECO:0000313" key="2">
    <source>
        <dbReference type="EMBL" id="GJS51540.1"/>
    </source>
</evidence>
<feature type="compositionally biased region" description="Basic and acidic residues" evidence="1">
    <location>
        <begin position="11"/>
        <end position="35"/>
    </location>
</feature>
<feature type="non-terminal residue" evidence="2">
    <location>
        <position position="179"/>
    </location>
</feature>
<keyword evidence="3" id="KW-1185">Reference proteome</keyword>
<reference evidence="2" key="1">
    <citation type="journal article" date="2022" name="Int. J. Mol. Sci.">
        <title>Draft Genome of Tanacetum Coccineum: Genomic Comparison of Closely Related Tanacetum-Family Plants.</title>
        <authorList>
            <person name="Yamashiro T."/>
            <person name="Shiraishi A."/>
            <person name="Nakayama K."/>
            <person name="Satake H."/>
        </authorList>
    </citation>
    <scope>NUCLEOTIDE SEQUENCE</scope>
</reference>
<comment type="caution">
    <text evidence="2">The sequence shown here is derived from an EMBL/GenBank/DDBJ whole genome shotgun (WGS) entry which is preliminary data.</text>
</comment>
<dbReference type="Proteomes" id="UP001151760">
    <property type="component" value="Unassembled WGS sequence"/>
</dbReference>
<reference evidence="2" key="2">
    <citation type="submission" date="2022-01" db="EMBL/GenBank/DDBJ databases">
        <authorList>
            <person name="Yamashiro T."/>
            <person name="Shiraishi A."/>
            <person name="Satake H."/>
            <person name="Nakayama K."/>
        </authorList>
    </citation>
    <scope>NUCLEOTIDE SEQUENCE</scope>
</reference>
<protein>
    <submittedName>
        <fullName evidence="2">Uncharacterized protein</fullName>
    </submittedName>
</protein>
<name>A0ABQ4WF91_9ASTR</name>
<gene>
    <name evidence="2" type="ORF">Tco_0624902</name>
</gene>
<organism evidence="2 3">
    <name type="scientific">Tanacetum coccineum</name>
    <dbReference type="NCBI Taxonomy" id="301880"/>
    <lineage>
        <taxon>Eukaryota</taxon>
        <taxon>Viridiplantae</taxon>
        <taxon>Streptophyta</taxon>
        <taxon>Embryophyta</taxon>
        <taxon>Tracheophyta</taxon>
        <taxon>Spermatophyta</taxon>
        <taxon>Magnoliopsida</taxon>
        <taxon>eudicotyledons</taxon>
        <taxon>Gunneridae</taxon>
        <taxon>Pentapetalae</taxon>
        <taxon>asterids</taxon>
        <taxon>campanulids</taxon>
        <taxon>Asterales</taxon>
        <taxon>Asteraceae</taxon>
        <taxon>Asteroideae</taxon>
        <taxon>Anthemideae</taxon>
        <taxon>Anthemidinae</taxon>
        <taxon>Tanacetum</taxon>
    </lineage>
</organism>
<evidence type="ECO:0000313" key="3">
    <source>
        <dbReference type="Proteomes" id="UP001151760"/>
    </source>
</evidence>
<sequence length="179" mass="20779">MQKGFSVSYDKWTRHGESSDEDEYGKNSSDEKDLNDVPDDDEYDTRHDGFFVNRGKLERASLAAKYLVEFQKASRIRVNIFVASFEISFEEQLSMLDSVNFKVNKEEDDKIRTTTANVTARSERVLCRKLKVRLTRHSNSPPKCGRWPSPVSNFLRGLRMIIKIYLSRLLLFDATMIIL</sequence>
<dbReference type="EMBL" id="BQNB010008593">
    <property type="protein sequence ID" value="GJS51540.1"/>
    <property type="molecule type" value="Genomic_DNA"/>
</dbReference>
<evidence type="ECO:0000256" key="1">
    <source>
        <dbReference type="SAM" id="MobiDB-lite"/>
    </source>
</evidence>